<dbReference type="Proteomes" id="UP000307440">
    <property type="component" value="Unassembled WGS sequence"/>
</dbReference>
<accession>A0A5C3KDA7</accession>
<evidence type="ECO:0000313" key="1">
    <source>
        <dbReference type="EMBL" id="TFK18066.1"/>
    </source>
</evidence>
<dbReference type="AlphaFoldDB" id="A0A5C3KDA7"/>
<name>A0A5C3KDA7_COPMA</name>
<gene>
    <name evidence="1" type="ORF">FA15DRAFT_660985</name>
</gene>
<sequence>MRPPQRTNLYDTTLQVWRILKATRRLGQGLGGDGIDNHLPHRVAQNLGVHFPVGNKPCVNFDDKDAEGWFKKVVASPGSFGLIQHSHLEQRTSKHPLCPVLNSAFRSLHQDLLLDLFDAPWLRNIDRLSPLPRCCVGLVDNLSSVESSVLFRFGAGESSSISRFRLPSIAIVLSSLLSSRRRDEMWDILGGVDFVDPYPVSWVEDRFFCGGVVRGLRAEVCKSVRRCAGLRRVGRIVFWSNGKPIKPPRQYSQMV</sequence>
<keyword evidence="2" id="KW-1185">Reference proteome</keyword>
<protein>
    <submittedName>
        <fullName evidence="1">Uncharacterized protein</fullName>
    </submittedName>
</protein>
<organism evidence="1 2">
    <name type="scientific">Coprinopsis marcescibilis</name>
    <name type="common">Agaric fungus</name>
    <name type="synonym">Psathyrella marcescibilis</name>
    <dbReference type="NCBI Taxonomy" id="230819"/>
    <lineage>
        <taxon>Eukaryota</taxon>
        <taxon>Fungi</taxon>
        <taxon>Dikarya</taxon>
        <taxon>Basidiomycota</taxon>
        <taxon>Agaricomycotina</taxon>
        <taxon>Agaricomycetes</taxon>
        <taxon>Agaricomycetidae</taxon>
        <taxon>Agaricales</taxon>
        <taxon>Agaricineae</taxon>
        <taxon>Psathyrellaceae</taxon>
        <taxon>Coprinopsis</taxon>
    </lineage>
</organism>
<dbReference type="OrthoDB" id="3149508at2759"/>
<reference evidence="1 2" key="1">
    <citation type="journal article" date="2019" name="Nat. Ecol. Evol.">
        <title>Megaphylogeny resolves global patterns of mushroom evolution.</title>
        <authorList>
            <person name="Varga T."/>
            <person name="Krizsan K."/>
            <person name="Foldi C."/>
            <person name="Dima B."/>
            <person name="Sanchez-Garcia M."/>
            <person name="Sanchez-Ramirez S."/>
            <person name="Szollosi G.J."/>
            <person name="Szarkandi J.G."/>
            <person name="Papp V."/>
            <person name="Albert L."/>
            <person name="Andreopoulos W."/>
            <person name="Angelini C."/>
            <person name="Antonin V."/>
            <person name="Barry K.W."/>
            <person name="Bougher N.L."/>
            <person name="Buchanan P."/>
            <person name="Buyck B."/>
            <person name="Bense V."/>
            <person name="Catcheside P."/>
            <person name="Chovatia M."/>
            <person name="Cooper J."/>
            <person name="Damon W."/>
            <person name="Desjardin D."/>
            <person name="Finy P."/>
            <person name="Geml J."/>
            <person name="Haridas S."/>
            <person name="Hughes K."/>
            <person name="Justo A."/>
            <person name="Karasinski D."/>
            <person name="Kautmanova I."/>
            <person name="Kiss B."/>
            <person name="Kocsube S."/>
            <person name="Kotiranta H."/>
            <person name="LaButti K.M."/>
            <person name="Lechner B.E."/>
            <person name="Liimatainen K."/>
            <person name="Lipzen A."/>
            <person name="Lukacs Z."/>
            <person name="Mihaltcheva S."/>
            <person name="Morgado L.N."/>
            <person name="Niskanen T."/>
            <person name="Noordeloos M.E."/>
            <person name="Ohm R.A."/>
            <person name="Ortiz-Santana B."/>
            <person name="Ovrebo C."/>
            <person name="Racz N."/>
            <person name="Riley R."/>
            <person name="Savchenko A."/>
            <person name="Shiryaev A."/>
            <person name="Soop K."/>
            <person name="Spirin V."/>
            <person name="Szebenyi C."/>
            <person name="Tomsovsky M."/>
            <person name="Tulloss R.E."/>
            <person name="Uehling J."/>
            <person name="Grigoriev I.V."/>
            <person name="Vagvolgyi C."/>
            <person name="Papp T."/>
            <person name="Martin F.M."/>
            <person name="Miettinen O."/>
            <person name="Hibbett D.S."/>
            <person name="Nagy L.G."/>
        </authorList>
    </citation>
    <scope>NUCLEOTIDE SEQUENCE [LARGE SCALE GENOMIC DNA]</scope>
    <source>
        <strain evidence="1 2">CBS 121175</strain>
    </source>
</reference>
<dbReference type="EMBL" id="ML210435">
    <property type="protein sequence ID" value="TFK18066.1"/>
    <property type="molecule type" value="Genomic_DNA"/>
</dbReference>
<evidence type="ECO:0000313" key="2">
    <source>
        <dbReference type="Proteomes" id="UP000307440"/>
    </source>
</evidence>
<proteinExistence type="predicted"/>